<dbReference type="OrthoDB" id="5960936at2759"/>
<protein>
    <submittedName>
        <fullName evidence="1">Gamma-tubulin complex component 5</fullName>
    </submittedName>
</protein>
<dbReference type="Proteomes" id="UP001163046">
    <property type="component" value="Unassembled WGS sequence"/>
</dbReference>
<sequence length="241" mass="27956">MAPISLKDPNIQGVTEEFVKALTGFKKSSRNFTLSVQFALSNFRYHQFLDVNSQKVERNIDGVCQKLKVHSQSEKADILRDLCNRFLDLPLTSKSQENKTDAHYSLLLLLLTLADSPTNVDYAPPPPQDIPEEEWFDWKSYLLDGEEEEIIGLPNQQYQDWSDEEDEELDLTSECGINLDERQLTRSQDQLQRGMEHDVIGREFIISPSSGKERSWISDHIVAQYWQETFNNFHHTGHIRK</sequence>
<dbReference type="InterPro" id="IPR059169">
    <property type="entry name" value="GCP5_N_ext"/>
</dbReference>
<dbReference type="CDD" id="cd22572">
    <property type="entry name" value="GCP5_NTD"/>
    <property type="match status" value="1"/>
</dbReference>
<evidence type="ECO:0000313" key="1">
    <source>
        <dbReference type="EMBL" id="KAJ7388640.1"/>
    </source>
</evidence>
<accession>A0A9W9ZW83</accession>
<organism evidence="1 2">
    <name type="scientific">Desmophyllum pertusum</name>
    <dbReference type="NCBI Taxonomy" id="174260"/>
    <lineage>
        <taxon>Eukaryota</taxon>
        <taxon>Metazoa</taxon>
        <taxon>Cnidaria</taxon>
        <taxon>Anthozoa</taxon>
        <taxon>Hexacorallia</taxon>
        <taxon>Scleractinia</taxon>
        <taxon>Caryophylliina</taxon>
        <taxon>Caryophylliidae</taxon>
        <taxon>Desmophyllum</taxon>
    </lineage>
</organism>
<evidence type="ECO:0000313" key="2">
    <source>
        <dbReference type="Proteomes" id="UP001163046"/>
    </source>
</evidence>
<gene>
    <name evidence="1" type="primary">TUBGCP5_1</name>
    <name evidence="1" type="ORF">OS493_036493</name>
</gene>
<proteinExistence type="predicted"/>
<dbReference type="EMBL" id="MU825457">
    <property type="protein sequence ID" value="KAJ7388640.1"/>
    <property type="molecule type" value="Genomic_DNA"/>
</dbReference>
<keyword evidence="2" id="KW-1185">Reference proteome</keyword>
<dbReference type="AlphaFoldDB" id="A0A9W9ZW83"/>
<reference evidence="1" key="1">
    <citation type="submission" date="2023-01" db="EMBL/GenBank/DDBJ databases">
        <title>Genome assembly of the deep-sea coral Lophelia pertusa.</title>
        <authorList>
            <person name="Herrera S."/>
            <person name="Cordes E."/>
        </authorList>
    </citation>
    <scope>NUCLEOTIDE SEQUENCE</scope>
    <source>
        <strain evidence="1">USNM1676648</strain>
        <tissue evidence="1">Polyp</tissue>
    </source>
</reference>
<comment type="caution">
    <text evidence="1">The sequence shown here is derived from an EMBL/GenBank/DDBJ whole genome shotgun (WGS) entry which is preliminary data.</text>
</comment>
<name>A0A9W9ZW83_9CNID</name>